<accession>A0A454D4I0</accession>
<protein>
    <submittedName>
        <fullName evidence="1">Uncharacterized protein</fullName>
    </submittedName>
</protein>
<evidence type="ECO:0000313" key="2">
    <source>
        <dbReference type="Proteomes" id="UP000008367"/>
    </source>
</evidence>
<proteinExistence type="predicted"/>
<name>A0A454D4I0_VIBHA</name>
<comment type="caution">
    <text evidence="1">The sequence shown here is derived from an EMBL/GenBank/DDBJ whole genome shotgun (WGS) entry which is preliminary data.</text>
</comment>
<dbReference type="EMBL" id="AJSR01000236">
    <property type="protein sequence ID" value="EKM33531.1"/>
    <property type="molecule type" value="Genomic_DNA"/>
</dbReference>
<sequence length="23" mass="2721">IKGEKAVSSQWRAFYEKLNCLSY</sequence>
<dbReference type="AlphaFoldDB" id="A0A454D4I0"/>
<gene>
    <name evidence="1" type="ORF">VCHENC02_1028B</name>
</gene>
<evidence type="ECO:0000313" key="1">
    <source>
        <dbReference type="EMBL" id="EKM33531.1"/>
    </source>
</evidence>
<organism evidence="1 2">
    <name type="scientific">Vibrio harveyi</name>
    <name type="common">Beneckea harveyi</name>
    <dbReference type="NCBI Taxonomy" id="669"/>
    <lineage>
        <taxon>Bacteria</taxon>
        <taxon>Pseudomonadati</taxon>
        <taxon>Pseudomonadota</taxon>
        <taxon>Gammaproteobacteria</taxon>
        <taxon>Vibrionales</taxon>
        <taxon>Vibrionaceae</taxon>
        <taxon>Vibrio</taxon>
    </lineage>
</organism>
<dbReference type="Proteomes" id="UP000008367">
    <property type="component" value="Unassembled WGS sequence"/>
</dbReference>
<reference evidence="1 2" key="1">
    <citation type="submission" date="2012-10" db="EMBL/GenBank/DDBJ databases">
        <title>Genome sequence of Vibrio Cholerae HENC-02.</title>
        <authorList>
            <person name="Eppinger M."/>
            <person name="Hasan N.A."/>
            <person name="Sengamalay N."/>
            <person name="Hine E."/>
            <person name="Su Q."/>
            <person name="Daugherty S.C."/>
            <person name="Young S."/>
            <person name="Sadzewicz L."/>
            <person name="Tallon L."/>
            <person name="Cebula T.A."/>
            <person name="Ravel J."/>
            <person name="Colwell R.R."/>
        </authorList>
    </citation>
    <scope>NUCLEOTIDE SEQUENCE [LARGE SCALE GENOMIC DNA]</scope>
    <source>
        <strain evidence="1 2">HENC-02</strain>
    </source>
</reference>
<feature type="non-terminal residue" evidence="1">
    <location>
        <position position="1"/>
    </location>
</feature>